<accession>A0A811BQ02</accession>
<proteinExistence type="predicted"/>
<sequence length="449" mass="50531">MADRPPSSDVWRRAKARDDPWFYTDDGRVFDPSVVCVPIEPARRVLADMRHRCCDCVVEMRDPRKGEVARVVAHRAILARTGYFDALFRRAEPDRVERRDPADDSLVWRTVYAVDVACSPASLAFLIECLYDVGHVECVGDCDDPVDVVGAACFLQVPSEHVHRVLRQVLRVLLDNLADAKAAEPQRPLAHFVRHVLASGLEATTRTCLLGHVLGLLDPADRAAVVADHPDLVPEHYYRPHTEPGRSRMQTPDGRCWRLVRLATDESVRDGATLMWCDLAFKLDLRGWGRYKDAKVALSCLTAIEVLAPMPRRLRTLRAITRPRAAFIEARVYDPSGTASLSKFQCDSDDIWSRSAAQRRQTARYERLMGPVPEDCRLVPDPFFYVHSSTDGQEFASIKEAPAMLFGDDLLACEVDVWIEVDEDDDGVRSKEAPAGDTWVGQRPRFLSL</sequence>
<dbReference type="PROSITE" id="PS50097">
    <property type="entry name" value="BTB"/>
    <property type="match status" value="1"/>
</dbReference>
<protein>
    <submittedName>
        <fullName evidence="2">BTB/POZ domain motif-containing protein</fullName>
    </submittedName>
</protein>
<evidence type="ECO:0000313" key="3">
    <source>
        <dbReference type="Proteomes" id="UP001253637"/>
    </source>
</evidence>
<reference evidence="2" key="1">
    <citation type="submission" date="2021-04" db="EMBL/GenBank/DDBJ databases">
        <title>Draft Genome Sequence of Pandoravirus japonicus, Isolated from the Sabaishi River of Niigata, Japan.</title>
        <authorList>
            <person name="Hosokawa N."/>
            <person name="Takahashi H."/>
            <person name="Aoki K."/>
            <person name="Takemura M."/>
        </authorList>
    </citation>
    <scope>NUCLEOTIDE SEQUENCE</scope>
</reference>
<dbReference type="Proteomes" id="UP001253637">
    <property type="component" value="Segment"/>
</dbReference>
<dbReference type="InterPro" id="IPR000210">
    <property type="entry name" value="BTB/POZ_dom"/>
</dbReference>
<name>A0A811BQ02_9VIRU</name>
<evidence type="ECO:0000259" key="1">
    <source>
        <dbReference type="PROSITE" id="PS50097"/>
    </source>
</evidence>
<organism evidence="2 3">
    <name type="scientific">Pandoravirus japonicus</name>
    <dbReference type="NCBI Taxonomy" id="2823154"/>
    <lineage>
        <taxon>Viruses</taxon>
        <taxon>Pandoravirus</taxon>
    </lineage>
</organism>
<dbReference type="EMBL" id="LC625835">
    <property type="protein sequence ID" value="BCU02852.1"/>
    <property type="molecule type" value="Genomic_DNA"/>
</dbReference>
<feature type="domain" description="BTB" evidence="1">
    <location>
        <begin position="54"/>
        <end position="132"/>
    </location>
</feature>
<evidence type="ECO:0000313" key="2">
    <source>
        <dbReference type="EMBL" id="BCU02852.1"/>
    </source>
</evidence>